<evidence type="ECO:0000313" key="3">
    <source>
        <dbReference type="Proteomes" id="UP001595937"/>
    </source>
</evidence>
<comment type="caution">
    <text evidence="2">The sequence shown here is derived from an EMBL/GenBank/DDBJ whole genome shotgun (WGS) entry which is preliminary data.</text>
</comment>
<evidence type="ECO:0000256" key="1">
    <source>
        <dbReference type="SAM" id="SignalP"/>
    </source>
</evidence>
<reference evidence="3" key="1">
    <citation type="journal article" date="2019" name="Int. J. Syst. Evol. Microbiol.">
        <title>The Global Catalogue of Microorganisms (GCM) 10K type strain sequencing project: providing services to taxonomists for standard genome sequencing and annotation.</title>
        <authorList>
            <consortium name="The Broad Institute Genomics Platform"/>
            <consortium name="The Broad Institute Genome Sequencing Center for Infectious Disease"/>
            <person name="Wu L."/>
            <person name="Ma J."/>
        </authorList>
    </citation>
    <scope>NUCLEOTIDE SEQUENCE [LARGE SCALE GENOMIC DNA]</scope>
    <source>
        <strain evidence="3">CGMCC 1.16455</strain>
    </source>
</reference>
<protein>
    <submittedName>
        <fullName evidence="2">Uncharacterized protein</fullName>
    </submittedName>
</protein>
<dbReference type="Proteomes" id="UP001595937">
    <property type="component" value="Unassembled WGS sequence"/>
</dbReference>
<sequence length="246" mass="25741">MKTNRRAGSLTALLIAFIIGIGFPATATAETPEQDGLAAYSDTELTELFGDAGVSGNDIAGLIAKIRSGEVPDSMQPDSTPTEESTEEVKGSYVTVYRYADGSATTVTSTSGDQADDPKPGTITTQAIAVKGVGCSSKKTSGSTTTYTGCNVQAAYLIGTAKFKFDGKRSGGKFTITRVYGGGCNYLTKCGSPKIVRKTSSSSQHAQAEMAVHGSPIKGVGWTQHLLVRVTNKGVMTAYGDYKYIK</sequence>
<organism evidence="2 3">
    <name type="scientific">Brachybacterium tyrofermentans</name>
    <dbReference type="NCBI Taxonomy" id="47848"/>
    <lineage>
        <taxon>Bacteria</taxon>
        <taxon>Bacillati</taxon>
        <taxon>Actinomycetota</taxon>
        <taxon>Actinomycetes</taxon>
        <taxon>Micrococcales</taxon>
        <taxon>Dermabacteraceae</taxon>
        <taxon>Brachybacterium</taxon>
    </lineage>
</organism>
<dbReference type="EMBL" id="JBHSLN010000071">
    <property type="protein sequence ID" value="MFC5298512.1"/>
    <property type="molecule type" value="Genomic_DNA"/>
</dbReference>
<accession>A0ABW0FGG2</accession>
<gene>
    <name evidence="2" type="ORF">ACFPK8_13430</name>
</gene>
<evidence type="ECO:0000313" key="2">
    <source>
        <dbReference type="EMBL" id="MFC5298512.1"/>
    </source>
</evidence>
<proteinExistence type="predicted"/>
<dbReference type="RefSeq" id="WP_343923084.1">
    <property type="nucleotide sequence ID" value="NZ_BAAAIR010000028.1"/>
</dbReference>
<name>A0ABW0FGG2_9MICO</name>
<dbReference type="GeneID" id="303296636"/>
<keyword evidence="1" id="KW-0732">Signal</keyword>
<feature type="chain" id="PRO_5045692405" evidence="1">
    <location>
        <begin position="28"/>
        <end position="246"/>
    </location>
</feature>
<keyword evidence="3" id="KW-1185">Reference proteome</keyword>
<feature type="signal peptide" evidence="1">
    <location>
        <begin position="1"/>
        <end position="27"/>
    </location>
</feature>